<name>A0A6L9QYD9_9ACTN</name>
<dbReference type="Proteomes" id="UP000475532">
    <property type="component" value="Unassembled WGS sequence"/>
</dbReference>
<organism evidence="4 5">
    <name type="scientific">Actinomadura bangladeshensis</name>
    <dbReference type="NCBI Taxonomy" id="453573"/>
    <lineage>
        <taxon>Bacteria</taxon>
        <taxon>Bacillati</taxon>
        <taxon>Actinomycetota</taxon>
        <taxon>Actinomycetes</taxon>
        <taxon>Streptosporangiales</taxon>
        <taxon>Thermomonosporaceae</taxon>
        <taxon>Actinomadura</taxon>
    </lineage>
</organism>
<feature type="domain" description="PucR C-terminal helix-turn-helix" evidence="2">
    <location>
        <begin position="356"/>
        <end position="411"/>
    </location>
</feature>
<evidence type="ECO:0000313" key="5">
    <source>
        <dbReference type="Proteomes" id="UP000475532"/>
    </source>
</evidence>
<feature type="domain" description="PucR-like N-terminal" evidence="3">
    <location>
        <begin position="30"/>
        <end position="188"/>
    </location>
</feature>
<dbReference type="EMBL" id="JAAGLI010001252">
    <property type="protein sequence ID" value="NEA29962.1"/>
    <property type="molecule type" value="Genomic_DNA"/>
</dbReference>
<dbReference type="InterPro" id="IPR025736">
    <property type="entry name" value="PucR_C-HTH_dom"/>
</dbReference>
<dbReference type="Pfam" id="PF13556">
    <property type="entry name" value="HTH_30"/>
    <property type="match status" value="1"/>
</dbReference>
<dbReference type="Gene3D" id="1.10.10.2840">
    <property type="entry name" value="PucR C-terminal helix-turn-helix domain"/>
    <property type="match status" value="1"/>
</dbReference>
<dbReference type="AlphaFoldDB" id="A0A6L9QYD9"/>
<dbReference type="Pfam" id="PF25906">
    <property type="entry name" value="PucR-like_N"/>
    <property type="match status" value="1"/>
</dbReference>
<evidence type="ECO:0000256" key="1">
    <source>
        <dbReference type="SAM" id="MobiDB-lite"/>
    </source>
</evidence>
<evidence type="ECO:0000259" key="3">
    <source>
        <dbReference type="Pfam" id="PF25906"/>
    </source>
</evidence>
<dbReference type="RefSeq" id="WP_163064611.1">
    <property type="nucleotide sequence ID" value="NZ_JAAGLI010001252.1"/>
</dbReference>
<feature type="region of interest" description="Disordered" evidence="1">
    <location>
        <begin position="221"/>
        <end position="240"/>
    </location>
</feature>
<evidence type="ECO:0000313" key="4">
    <source>
        <dbReference type="EMBL" id="NEA29962.1"/>
    </source>
</evidence>
<dbReference type="PANTHER" id="PTHR33744">
    <property type="entry name" value="CARBOHYDRATE DIACID REGULATOR"/>
    <property type="match status" value="1"/>
</dbReference>
<proteinExistence type="predicted"/>
<gene>
    <name evidence="4" type="ORF">G3I70_46800</name>
</gene>
<accession>A0A6L9QYD9</accession>
<comment type="caution">
    <text evidence="4">The sequence shown here is derived from an EMBL/GenBank/DDBJ whole genome shotgun (WGS) entry which is preliminary data.</text>
</comment>
<evidence type="ECO:0000259" key="2">
    <source>
        <dbReference type="Pfam" id="PF13556"/>
    </source>
</evidence>
<protein>
    <submittedName>
        <fullName evidence="4">PucR family transcriptional regulator</fullName>
    </submittedName>
</protein>
<sequence>MSSPARLLTSDAPLVLAPGISPAHRDQVLSRLRKRVPDAARDAVREIEQQLPGYVRAHVARDPQALTFSVEWAIGHFVGLLGDAELSSTAIAAHFHRIGACEAREGRGLDTLQAALRIGAGVAIQRLTEEAELLDAPVTSATVVHMTQSVLSYLDQLASAAAAGHADSGARRAGRFQARRRALLDQLLERDADLGRIRLLAADCDWPVPRTVAAVALSETHGAPGDEREGRPAPHPVPPPDVLAGLDLDEPCLVIPDPDGPGRRHALDAALAGWVAAIGPTMPLDRCAHSLRLARQALALARDGVIEAPSPIAAVDHIPVVMLDGSPELTSLLVDRKLRPLLRSARANTRDKLAVTFLVCIESNFSATEAAARMHLHAQTVRYRIRQLEDLFGDDLHDPDQRLEFHLALRAYLAPRCSSRG</sequence>
<dbReference type="InterPro" id="IPR051448">
    <property type="entry name" value="CdaR-like_regulators"/>
</dbReference>
<dbReference type="InterPro" id="IPR058663">
    <property type="entry name" value="PucR-like_N"/>
</dbReference>
<dbReference type="PANTHER" id="PTHR33744:SF1">
    <property type="entry name" value="DNA-BINDING TRANSCRIPTIONAL ACTIVATOR ADER"/>
    <property type="match status" value="1"/>
</dbReference>
<reference evidence="4 5" key="1">
    <citation type="submission" date="2020-01" db="EMBL/GenBank/DDBJ databases">
        <title>Insect and environment-associated Actinomycetes.</title>
        <authorList>
            <person name="Currrie C."/>
            <person name="Chevrette M."/>
            <person name="Carlson C."/>
            <person name="Stubbendieck R."/>
            <person name="Wendt-Pienkowski E."/>
        </authorList>
    </citation>
    <scope>NUCLEOTIDE SEQUENCE [LARGE SCALE GENOMIC DNA]</scope>
    <source>
        <strain evidence="4 5">SID10258</strain>
    </source>
</reference>
<dbReference type="InterPro" id="IPR042070">
    <property type="entry name" value="PucR_C-HTH_sf"/>
</dbReference>